<dbReference type="CDD" id="cd18565">
    <property type="entry name" value="ABC_6TM_exporter_like"/>
    <property type="match status" value="1"/>
</dbReference>
<dbReference type="PROSITE" id="PS00211">
    <property type="entry name" value="ABC_TRANSPORTER_1"/>
    <property type="match status" value="1"/>
</dbReference>
<dbReference type="SUPFAM" id="SSF52540">
    <property type="entry name" value="P-loop containing nucleoside triphosphate hydrolases"/>
    <property type="match status" value="1"/>
</dbReference>
<evidence type="ECO:0000256" key="5">
    <source>
        <dbReference type="ARBA" id="ARBA00022741"/>
    </source>
</evidence>
<dbReference type="OrthoDB" id="121502at2157"/>
<protein>
    <submittedName>
        <fullName evidence="12">ATP-binding cassette, subfamily B</fullName>
    </submittedName>
</protein>
<evidence type="ECO:0000256" key="9">
    <source>
        <dbReference type="SAM" id="Phobius"/>
    </source>
</evidence>
<evidence type="ECO:0000259" key="11">
    <source>
        <dbReference type="PROSITE" id="PS50929"/>
    </source>
</evidence>
<evidence type="ECO:0000259" key="10">
    <source>
        <dbReference type="PROSITE" id="PS50893"/>
    </source>
</evidence>
<feature type="transmembrane region" description="Helical" evidence="9">
    <location>
        <begin position="175"/>
        <end position="200"/>
    </location>
</feature>
<dbReference type="GO" id="GO:0005524">
    <property type="term" value="F:ATP binding"/>
    <property type="evidence" value="ECO:0007669"/>
    <property type="project" value="UniProtKB-KW"/>
</dbReference>
<sequence length="633" mass="69064">MSGDGGVTQRERDVGNPLGYLVERYARPHAGRFVLGLGALTLARIPQRIPALMIGVALDGLLFASEPYAIPLVPQSFTSTMTTTEQLWFTVVVLGLAVVAESGLDWLAQLLYDRATLDTLHDVRTTTYEAVVGLEMGYFDDRQSGEIMSVLNNDVANMEDLATGTYNGVTYVTELVVALAFMALLNWQLAIVVALTPLALGITSRLYANLLEPRYDIVRESVGSVNARLEDAIDGISTVKAFTREDEERARVEDASAAYKESKWSAIRLRIGYDFTTWLLGRAGERGLFLLGGYWVLFGPPAFFTTTLTAGTLVTFLMYARSFLHPVRNLAVRVIDNYENALASGKRVVAVLASPAVAEEDDDAPAIEVTEGRVEYDDVSFAYDGADEPAIRDVHCTVEPGELVGIVGSTGAGKSTLIKLLFRFYDPDEGTIRVDGQDVADVDLRSLRDHVGYVSQDPFLFYGTVRENVAYARPAADHEEVVAAAKLAGAHEFVSDLPAGYDTTVGERGVKLSGGQRQRIAVARAILRDPEILVLDEATSHVDNETELQIQQSLGALAGDRTTFVIAHRLSTVRDADRILVMDEGELVEDGGHDELLDADGLYADLWRVQVGDVGSVSDEFVDRAVDREEVAR</sequence>
<evidence type="ECO:0000256" key="2">
    <source>
        <dbReference type="ARBA" id="ARBA00022448"/>
    </source>
</evidence>
<feature type="domain" description="ABC transmembrane type-1" evidence="11">
    <location>
        <begin position="51"/>
        <end position="331"/>
    </location>
</feature>
<evidence type="ECO:0000256" key="1">
    <source>
        <dbReference type="ARBA" id="ARBA00004651"/>
    </source>
</evidence>
<dbReference type="InterPro" id="IPR027417">
    <property type="entry name" value="P-loop_NTPase"/>
</dbReference>
<keyword evidence="3" id="KW-1003">Cell membrane</keyword>
<evidence type="ECO:0000256" key="4">
    <source>
        <dbReference type="ARBA" id="ARBA00022692"/>
    </source>
</evidence>
<dbReference type="EMBL" id="FOZK01000003">
    <property type="protein sequence ID" value="SFS05978.1"/>
    <property type="molecule type" value="Genomic_DNA"/>
</dbReference>
<proteinExistence type="predicted"/>
<dbReference type="InterPro" id="IPR039421">
    <property type="entry name" value="Type_1_exporter"/>
</dbReference>
<keyword evidence="4 9" id="KW-0812">Transmembrane</keyword>
<keyword evidence="2" id="KW-0813">Transport</keyword>
<dbReference type="Pfam" id="PF00664">
    <property type="entry name" value="ABC_membrane"/>
    <property type="match status" value="1"/>
</dbReference>
<evidence type="ECO:0000256" key="6">
    <source>
        <dbReference type="ARBA" id="ARBA00022840"/>
    </source>
</evidence>
<dbReference type="SMART" id="SM00382">
    <property type="entry name" value="AAA"/>
    <property type="match status" value="1"/>
</dbReference>
<feature type="transmembrane region" description="Helical" evidence="9">
    <location>
        <begin position="87"/>
        <end position="108"/>
    </location>
</feature>
<feature type="domain" description="ABC transporter" evidence="10">
    <location>
        <begin position="374"/>
        <end position="609"/>
    </location>
</feature>
<dbReference type="InterPro" id="IPR011527">
    <property type="entry name" value="ABC1_TM_dom"/>
</dbReference>
<evidence type="ECO:0000256" key="3">
    <source>
        <dbReference type="ARBA" id="ARBA00022475"/>
    </source>
</evidence>
<dbReference type="GO" id="GO:0005886">
    <property type="term" value="C:plasma membrane"/>
    <property type="evidence" value="ECO:0007669"/>
    <property type="project" value="UniProtKB-SubCell"/>
</dbReference>
<evidence type="ECO:0000313" key="13">
    <source>
        <dbReference type="Proteomes" id="UP000199062"/>
    </source>
</evidence>
<dbReference type="InterPro" id="IPR036640">
    <property type="entry name" value="ABC1_TM_sf"/>
</dbReference>
<comment type="subcellular location">
    <subcellularLocation>
        <location evidence="1">Cell membrane</location>
        <topology evidence="1">Multi-pass membrane protein</topology>
    </subcellularLocation>
</comment>
<dbReference type="GO" id="GO:0140359">
    <property type="term" value="F:ABC-type transporter activity"/>
    <property type="evidence" value="ECO:0007669"/>
    <property type="project" value="InterPro"/>
</dbReference>
<dbReference type="GO" id="GO:0016887">
    <property type="term" value="F:ATP hydrolysis activity"/>
    <property type="evidence" value="ECO:0007669"/>
    <property type="project" value="InterPro"/>
</dbReference>
<reference evidence="12 13" key="1">
    <citation type="submission" date="2016-10" db="EMBL/GenBank/DDBJ databases">
        <authorList>
            <person name="de Groot N.N."/>
        </authorList>
    </citation>
    <scope>NUCLEOTIDE SEQUENCE [LARGE SCALE GENOMIC DNA]</scope>
    <source>
        <strain evidence="12 13">CGMCC 1.10457</strain>
    </source>
</reference>
<dbReference type="SUPFAM" id="SSF90123">
    <property type="entry name" value="ABC transporter transmembrane region"/>
    <property type="match status" value="1"/>
</dbReference>
<dbReference type="Gene3D" id="1.20.1560.10">
    <property type="entry name" value="ABC transporter type 1, transmembrane domain"/>
    <property type="match status" value="1"/>
</dbReference>
<dbReference type="RefSeq" id="WP_089817313.1">
    <property type="nucleotide sequence ID" value="NZ_FOZK01000003.1"/>
</dbReference>
<keyword evidence="13" id="KW-1185">Reference proteome</keyword>
<dbReference type="Proteomes" id="UP000199062">
    <property type="component" value="Unassembled WGS sequence"/>
</dbReference>
<dbReference type="PROSITE" id="PS50893">
    <property type="entry name" value="ABC_TRANSPORTER_2"/>
    <property type="match status" value="1"/>
</dbReference>
<dbReference type="STRING" id="767519.SAMN05216559_2954"/>
<feature type="transmembrane region" description="Helical" evidence="9">
    <location>
        <begin position="288"/>
        <end position="319"/>
    </location>
</feature>
<dbReference type="InterPro" id="IPR017871">
    <property type="entry name" value="ABC_transporter-like_CS"/>
</dbReference>
<gene>
    <name evidence="12" type="ORF">SAMN05216559_2954</name>
</gene>
<evidence type="ECO:0000313" key="12">
    <source>
        <dbReference type="EMBL" id="SFS05978.1"/>
    </source>
</evidence>
<accession>A0A1I6LRD0</accession>
<name>A0A1I6LRD0_9EURY</name>
<keyword evidence="7 9" id="KW-1133">Transmembrane helix</keyword>
<dbReference type="FunFam" id="3.40.50.300:FF:000221">
    <property type="entry name" value="Multidrug ABC transporter ATP-binding protein"/>
    <property type="match status" value="1"/>
</dbReference>
<dbReference type="PANTHER" id="PTHR24221">
    <property type="entry name" value="ATP-BINDING CASSETTE SUB-FAMILY B"/>
    <property type="match status" value="1"/>
</dbReference>
<organism evidence="12 13">
    <name type="scientific">Halomicrobium zhouii</name>
    <dbReference type="NCBI Taxonomy" id="767519"/>
    <lineage>
        <taxon>Archaea</taxon>
        <taxon>Methanobacteriati</taxon>
        <taxon>Methanobacteriota</taxon>
        <taxon>Stenosarchaea group</taxon>
        <taxon>Halobacteria</taxon>
        <taxon>Halobacteriales</taxon>
        <taxon>Haloarculaceae</taxon>
        <taxon>Halomicrobium</taxon>
    </lineage>
</organism>
<keyword evidence="8 9" id="KW-0472">Membrane</keyword>
<dbReference type="Gene3D" id="3.40.50.300">
    <property type="entry name" value="P-loop containing nucleotide triphosphate hydrolases"/>
    <property type="match status" value="1"/>
</dbReference>
<dbReference type="Pfam" id="PF00005">
    <property type="entry name" value="ABC_tran"/>
    <property type="match status" value="1"/>
</dbReference>
<dbReference type="PROSITE" id="PS50929">
    <property type="entry name" value="ABC_TM1F"/>
    <property type="match status" value="1"/>
</dbReference>
<evidence type="ECO:0000256" key="8">
    <source>
        <dbReference type="ARBA" id="ARBA00023136"/>
    </source>
</evidence>
<keyword evidence="6 12" id="KW-0067">ATP-binding</keyword>
<dbReference type="InterPro" id="IPR003593">
    <property type="entry name" value="AAA+_ATPase"/>
</dbReference>
<dbReference type="AlphaFoldDB" id="A0A1I6LRD0"/>
<keyword evidence="5" id="KW-0547">Nucleotide-binding</keyword>
<evidence type="ECO:0000256" key="7">
    <source>
        <dbReference type="ARBA" id="ARBA00022989"/>
    </source>
</evidence>
<dbReference type="InterPro" id="IPR003439">
    <property type="entry name" value="ABC_transporter-like_ATP-bd"/>
</dbReference>
<dbReference type="PANTHER" id="PTHR24221:SF654">
    <property type="entry name" value="ATP-BINDING CASSETTE SUB-FAMILY B MEMBER 6"/>
    <property type="match status" value="1"/>
</dbReference>